<evidence type="ECO:0000313" key="3">
    <source>
        <dbReference type="Proteomes" id="UP000002772"/>
    </source>
</evidence>
<dbReference type="RefSeq" id="WP_007573247.1">
    <property type="nucleotide sequence ID" value="NZ_BPTS01000001.1"/>
</dbReference>
<dbReference type="InterPro" id="IPR038765">
    <property type="entry name" value="Papain-like_cys_pep_sf"/>
</dbReference>
<dbReference type="Pfam" id="PF03051">
    <property type="entry name" value="Peptidase_C1_2"/>
    <property type="match status" value="1"/>
</dbReference>
<sequence length="354" mass="40236">MGKKCQLLINFVTMKRQCCFLFLMLSFLLLACTGHSEEGSNRKAFHNEVVLKTTPVKDQGRGPLCWLYAMLATIETERLQKGDSVNLSPDYPARLWLQDQARTYYLTRGMAKVSMRGMATTALRLTERYGMEPYDSYHPFEGVSYNSLTRMAMLTAKASPSLNKLNQRIGDNLDRTIGFLPPSLFMLGIGYTPQQFAESVYLKGDYAALTSFTHHPFGSSFVLESPDNCLQDTFYNMPIDRMMAVVINSLRRGHPVCWEGDVSEPGFSFSKGVAILPDEDHKVTQQERQRAFERFQTTDDHCMELCGLARDRDGRRFFIAKSSWGTDNPYGGFMYLSDNYVRLKTIAVVVKRGI</sequence>
<feature type="signal peptide" evidence="1">
    <location>
        <begin position="1"/>
        <end position="31"/>
    </location>
</feature>
<dbReference type="SUPFAM" id="SSF54001">
    <property type="entry name" value="Cysteine proteinases"/>
    <property type="match status" value="1"/>
</dbReference>
<dbReference type="Proteomes" id="UP000002772">
    <property type="component" value="Unassembled WGS sequence"/>
</dbReference>
<proteinExistence type="predicted"/>
<evidence type="ECO:0000256" key="1">
    <source>
        <dbReference type="SAM" id="SignalP"/>
    </source>
</evidence>
<dbReference type="eggNOG" id="COG3579">
    <property type="taxonomic scope" value="Bacteria"/>
</dbReference>
<evidence type="ECO:0000313" key="2">
    <source>
        <dbReference type="EMBL" id="EGN56243.1"/>
    </source>
</evidence>
<organism evidence="2 3">
    <name type="scientific">Hallella multisaccharivorax DSM 17128</name>
    <dbReference type="NCBI Taxonomy" id="688246"/>
    <lineage>
        <taxon>Bacteria</taxon>
        <taxon>Pseudomonadati</taxon>
        <taxon>Bacteroidota</taxon>
        <taxon>Bacteroidia</taxon>
        <taxon>Bacteroidales</taxon>
        <taxon>Prevotellaceae</taxon>
        <taxon>Hallella</taxon>
    </lineage>
</organism>
<dbReference type="AlphaFoldDB" id="F8N6M8"/>
<reference evidence="3" key="1">
    <citation type="journal article" date="2011" name="Stand. Genomic Sci.">
        <title>Non-contiguous finished genome sequence of the opportunistic oral pathogen Prevotella multisaccharivorax type strain (PPPA20).</title>
        <authorList>
            <person name="Pati A."/>
            <person name="Gronow S."/>
            <person name="Lu M."/>
            <person name="Lapidus A."/>
            <person name="Nolan M."/>
            <person name="Lucas S."/>
            <person name="Hammon N."/>
            <person name="Deshpande S."/>
            <person name="Cheng J.F."/>
            <person name="Tapia R."/>
            <person name="Han C."/>
            <person name="Goodwin L."/>
            <person name="Pitluck S."/>
            <person name="Liolios K."/>
            <person name="Pagani I."/>
            <person name="Mavromatis K."/>
            <person name="Mikhailova N."/>
            <person name="Huntemann M."/>
            <person name="Chen A."/>
            <person name="Palaniappan K."/>
            <person name="Land M."/>
            <person name="Hauser L."/>
            <person name="Detter J.C."/>
            <person name="Brambilla E.M."/>
            <person name="Rohde M."/>
            <person name="Goker M."/>
            <person name="Woyke T."/>
            <person name="Bristow J."/>
            <person name="Eisen J.A."/>
            <person name="Markowitz V."/>
            <person name="Hugenholtz P."/>
            <person name="Kyrpides N.C."/>
            <person name="Klenk H.P."/>
            <person name="Ivanova N."/>
        </authorList>
    </citation>
    <scope>NUCLEOTIDE SEQUENCE [LARGE SCALE GENOMIC DNA]</scope>
    <source>
        <strain evidence="3">DSM 17128</strain>
    </source>
</reference>
<dbReference type="HOGENOM" id="CLU_056707_1_0_10"/>
<dbReference type="GO" id="GO:0070005">
    <property type="term" value="F:cysteine-type aminopeptidase activity"/>
    <property type="evidence" value="ECO:0007669"/>
    <property type="project" value="InterPro"/>
</dbReference>
<feature type="chain" id="PRO_5003375449" evidence="1">
    <location>
        <begin position="32"/>
        <end position="354"/>
    </location>
</feature>
<dbReference type="PROSITE" id="PS51257">
    <property type="entry name" value="PROKAR_LIPOPROTEIN"/>
    <property type="match status" value="1"/>
</dbReference>
<gene>
    <name evidence="2" type="ORF">Premu_0782</name>
</gene>
<dbReference type="GO" id="GO:0006508">
    <property type="term" value="P:proteolysis"/>
    <property type="evidence" value="ECO:0007669"/>
    <property type="project" value="InterPro"/>
</dbReference>
<dbReference type="Gene3D" id="3.90.70.10">
    <property type="entry name" value="Cysteine proteinases"/>
    <property type="match status" value="1"/>
</dbReference>
<name>F8N6M8_9BACT</name>
<accession>F8N6M8</accession>
<keyword evidence="1" id="KW-0732">Signal</keyword>
<keyword evidence="3" id="KW-1185">Reference proteome</keyword>
<dbReference type="EMBL" id="GL945017">
    <property type="protein sequence ID" value="EGN56243.1"/>
    <property type="molecule type" value="Genomic_DNA"/>
</dbReference>
<dbReference type="InterPro" id="IPR004134">
    <property type="entry name" value="Peptidase_C1B"/>
</dbReference>
<protein>
    <submittedName>
        <fullName evidence="2">Cysteine peptidase family protein</fullName>
    </submittedName>
</protein>
<dbReference type="STRING" id="688246.Premu_0782"/>